<dbReference type="Gene3D" id="3.40.50.12580">
    <property type="match status" value="1"/>
</dbReference>
<evidence type="ECO:0000313" key="2">
    <source>
        <dbReference type="EMBL" id="MFD1565331.1"/>
    </source>
</evidence>
<comment type="caution">
    <text evidence="2">The sequence shown here is derived from an EMBL/GenBank/DDBJ whole genome shotgun (WGS) entry which is preliminary data.</text>
</comment>
<dbReference type="AlphaFoldDB" id="A0ABD6BL56"/>
<organism evidence="2 3">
    <name type="scientific">Haloarchaeobius amylolyticus</name>
    <dbReference type="NCBI Taxonomy" id="1198296"/>
    <lineage>
        <taxon>Archaea</taxon>
        <taxon>Methanobacteriati</taxon>
        <taxon>Methanobacteriota</taxon>
        <taxon>Stenosarchaea group</taxon>
        <taxon>Halobacteria</taxon>
        <taxon>Halobacteriales</taxon>
        <taxon>Halorubellaceae</taxon>
        <taxon>Haloarchaeobius</taxon>
    </lineage>
</organism>
<accession>A0ABD6BL56</accession>
<reference evidence="2 3" key="1">
    <citation type="journal article" date="2019" name="Int. J. Syst. Evol. Microbiol.">
        <title>The Global Catalogue of Microorganisms (GCM) 10K type strain sequencing project: providing services to taxonomists for standard genome sequencing and annotation.</title>
        <authorList>
            <consortium name="The Broad Institute Genomics Platform"/>
            <consortium name="The Broad Institute Genome Sequencing Center for Infectious Disease"/>
            <person name="Wu L."/>
            <person name="Ma J."/>
        </authorList>
    </citation>
    <scope>NUCLEOTIDE SEQUENCE [LARGE SCALE GENOMIC DNA]</scope>
    <source>
        <strain evidence="2 3">CGMCC 1.12230</strain>
    </source>
</reference>
<dbReference type="Proteomes" id="UP001597076">
    <property type="component" value="Unassembled WGS sequence"/>
</dbReference>
<sequence>MLERLAGAECERPTSPIGRWQQRHSPAPGVDRSNLATPSPCRLEHGGRLPLEDPKRSEEIHTMGTILYAIERPFMRKTFEAIDRHVDSESAYVPVRANARGCSDRIEEIEVDDPGAVDENVRAIDPDVVVYNHRFGIERFTFYEEYPLVHVRHGASIGRGEISVTATTILEHVSAALAPGERWAAAYRDAAPPDVRVAVVGIPEADVLVDSPPPRDRRVLYAPTNYMVGQGAYANTARSVVECFADSEYELLFRPHPTDRREGPGLPVTRACRDRIAEFPNVVFDTTTTPAESMRRSDVLISDYSGSIAEWLHTGRPLIQLTDIDAPDREVPRIGTTTDAIDLELVDDLYRNGEPDAVARRREEWLADLGIPMDGRAGERAAEEVMRCAQ</sequence>
<dbReference type="Pfam" id="PF04464">
    <property type="entry name" value="Glyphos_transf"/>
    <property type="match status" value="1"/>
</dbReference>
<proteinExistence type="predicted"/>
<gene>
    <name evidence="2" type="ORF">ACFR99_17485</name>
</gene>
<dbReference type="InterPro" id="IPR007554">
    <property type="entry name" value="Glycerophosphate_synth"/>
</dbReference>
<dbReference type="InterPro" id="IPR043148">
    <property type="entry name" value="TagF_C"/>
</dbReference>
<dbReference type="RefSeq" id="WP_390290095.1">
    <property type="nucleotide sequence ID" value="NZ_JBHUDI010000011.1"/>
</dbReference>
<feature type="region of interest" description="Disordered" evidence="1">
    <location>
        <begin position="1"/>
        <end position="48"/>
    </location>
</feature>
<evidence type="ECO:0000256" key="1">
    <source>
        <dbReference type="SAM" id="MobiDB-lite"/>
    </source>
</evidence>
<protein>
    <submittedName>
        <fullName evidence="2">CDP-glycerol glycerophosphotransferase family protein</fullName>
    </submittedName>
</protein>
<dbReference type="EMBL" id="JBHUDI010000011">
    <property type="protein sequence ID" value="MFD1565331.1"/>
    <property type="molecule type" value="Genomic_DNA"/>
</dbReference>
<keyword evidence="3" id="KW-1185">Reference proteome</keyword>
<name>A0ABD6BL56_9EURY</name>
<evidence type="ECO:0000313" key="3">
    <source>
        <dbReference type="Proteomes" id="UP001597076"/>
    </source>
</evidence>
<dbReference type="SUPFAM" id="SSF53756">
    <property type="entry name" value="UDP-Glycosyltransferase/glycogen phosphorylase"/>
    <property type="match status" value="1"/>
</dbReference>